<sequence length="154" mass="17324">MARQYSGKKNWSTAHRERWMECLSLTLEQALNIRNGLTNPELKSLLTNRSLYKDVEERRVCFTCKLCYRTACYMCSIKPHIPTHGFDTIPVYMLCPTGTEQGSRSHSPHSALSQCTSGSAPSLTHPEQSWRCHCEHQAQRGPIVSLAPGSEATV</sequence>
<dbReference type="GO" id="GO:0040038">
    <property type="term" value="P:polar body extrusion after meiotic divisions"/>
    <property type="evidence" value="ECO:0007669"/>
    <property type="project" value="TreeGrafter"/>
</dbReference>
<dbReference type="OrthoDB" id="10043757at2759"/>
<dbReference type="GO" id="GO:0051639">
    <property type="term" value="P:actin filament network formation"/>
    <property type="evidence" value="ECO:0007669"/>
    <property type="project" value="TreeGrafter"/>
</dbReference>
<proteinExistence type="predicted"/>
<evidence type="ECO:0000313" key="3">
    <source>
        <dbReference type="Proteomes" id="UP000821853"/>
    </source>
</evidence>
<comment type="caution">
    <text evidence="2">The sequence shown here is derived from an EMBL/GenBank/DDBJ whole genome shotgun (WGS) entry which is preliminary data.</text>
</comment>
<dbReference type="EMBL" id="JABSTR010000005">
    <property type="protein sequence ID" value="KAH9370390.1"/>
    <property type="molecule type" value="Genomic_DNA"/>
</dbReference>
<dbReference type="GO" id="GO:0005938">
    <property type="term" value="C:cell cortex"/>
    <property type="evidence" value="ECO:0007669"/>
    <property type="project" value="TreeGrafter"/>
</dbReference>
<dbReference type="VEuPathDB" id="VectorBase:HLOH_057933"/>
<evidence type="ECO:0000256" key="1">
    <source>
        <dbReference type="SAM" id="MobiDB-lite"/>
    </source>
</evidence>
<dbReference type="InterPro" id="IPR029901">
    <property type="entry name" value="Spire"/>
</dbReference>
<dbReference type="GO" id="GO:0008017">
    <property type="term" value="F:microtubule binding"/>
    <property type="evidence" value="ECO:0007669"/>
    <property type="project" value="TreeGrafter"/>
</dbReference>
<organism evidence="2 3">
    <name type="scientific">Haemaphysalis longicornis</name>
    <name type="common">Bush tick</name>
    <dbReference type="NCBI Taxonomy" id="44386"/>
    <lineage>
        <taxon>Eukaryota</taxon>
        <taxon>Metazoa</taxon>
        <taxon>Ecdysozoa</taxon>
        <taxon>Arthropoda</taxon>
        <taxon>Chelicerata</taxon>
        <taxon>Arachnida</taxon>
        <taxon>Acari</taxon>
        <taxon>Parasitiformes</taxon>
        <taxon>Ixodida</taxon>
        <taxon>Ixodoidea</taxon>
        <taxon>Ixodidae</taxon>
        <taxon>Haemaphysalinae</taxon>
        <taxon>Haemaphysalis</taxon>
    </lineage>
</organism>
<dbReference type="Proteomes" id="UP000821853">
    <property type="component" value="Chromosome 3"/>
</dbReference>
<gene>
    <name evidence="2" type="ORF">HPB48_018578</name>
</gene>
<dbReference type="AlphaFoldDB" id="A0A9J6FW97"/>
<dbReference type="GO" id="GO:0045010">
    <property type="term" value="P:actin nucleation"/>
    <property type="evidence" value="ECO:0007669"/>
    <property type="project" value="InterPro"/>
</dbReference>
<protein>
    <submittedName>
        <fullName evidence="2">Uncharacterized protein</fullName>
    </submittedName>
</protein>
<keyword evidence="3" id="KW-1185">Reference proteome</keyword>
<dbReference type="PANTHER" id="PTHR21345">
    <property type="entry name" value="SPIRE"/>
    <property type="match status" value="1"/>
</dbReference>
<name>A0A9J6FW97_HAELO</name>
<reference evidence="2 3" key="1">
    <citation type="journal article" date="2020" name="Cell">
        <title>Large-Scale Comparative Analyses of Tick Genomes Elucidate Their Genetic Diversity and Vector Capacities.</title>
        <authorList>
            <consortium name="Tick Genome and Microbiome Consortium (TIGMIC)"/>
            <person name="Jia N."/>
            <person name="Wang J."/>
            <person name="Shi W."/>
            <person name="Du L."/>
            <person name="Sun Y."/>
            <person name="Zhan W."/>
            <person name="Jiang J.F."/>
            <person name="Wang Q."/>
            <person name="Zhang B."/>
            <person name="Ji P."/>
            <person name="Bell-Sakyi L."/>
            <person name="Cui X.M."/>
            <person name="Yuan T.T."/>
            <person name="Jiang B.G."/>
            <person name="Yang W.F."/>
            <person name="Lam T.T."/>
            <person name="Chang Q.C."/>
            <person name="Ding S.J."/>
            <person name="Wang X.J."/>
            <person name="Zhu J.G."/>
            <person name="Ruan X.D."/>
            <person name="Zhao L."/>
            <person name="Wei J.T."/>
            <person name="Ye R.Z."/>
            <person name="Que T.C."/>
            <person name="Du C.H."/>
            <person name="Zhou Y.H."/>
            <person name="Cheng J.X."/>
            <person name="Dai P.F."/>
            <person name="Guo W.B."/>
            <person name="Han X.H."/>
            <person name="Huang E.J."/>
            <person name="Li L.F."/>
            <person name="Wei W."/>
            <person name="Gao Y.C."/>
            <person name="Liu J.Z."/>
            <person name="Shao H.Z."/>
            <person name="Wang X."/>
            <person name="Wang C.C."/>
            <person name="Yang T.C."/>
            <person name="Huo Q.B."/>
            <person name="Li W."/>
            <person name="Chen H.Y."/>
            <person name="Chen S.E."/>
            <person name="Zhou L.G."/>
            <person name="Ni X.B."/>
            <person name="Tian J.H."/>
            <person name="Sheng Y."/>
            <person name="Liu T."/>
            <person name="Pan Y.S."/>
            <person name="Xia L.Y."/>
            <person name="Li J."/>
            <person name="Zhao F."/>
            <person name="Cao W.C."/>
        </authorList>
    </citation>
    <scope>NUCLEOTIDE SEQUENCE [LARGE SCALE GENOMIC DNA]</scope>
    <source>
        <strain evidence="2">HaeL-2018</strain>
    </source>
</reference>
<dbReference type="GO" id="GO:0036089">
    <property type="term" value="P:cleavage furrow formation"/>
    <property type="evidence" value="ECO:0007669"/>
    <property type="project" value="TreeGrafter"/>
</dbReference>
<dbReference type="GO" id="GO:0030659">
    <property type="term" value="C:cytoplasmic vesicle membrane"/>
    <property type="evidence" value="ECO:0007669"/>
    <property type="project" value="TreeGrafter"/>
</dbReference>
<dbReference type="GO" id="GO:0030041">
    <property type="term" value="P:actin filament polymerization"/>
    <property type="evidence" value="ECO:0007669"/>
    <property type="project" value="TreeGrafter"/>
</dbReference>
<dbReference type="GO" id="GO:0051295">
    <property type="term" value="P:establishment of meiotic spindle localization"/>
    <property type="evidence" value="ECO:0007669"/>
    <property type="project" value="TreeGrafter"/>
</dbReference>
<evidence type="ECO:0000313" key="2">
    <source>
        <dbReference type="EMBL" id="KAH9370390.1"/>
    </source>
</evidence>
<dbReference type="GO" id="GO:0048193">
    <property type="term" value="P:Golgi vesicle transport"/>
    <property type="evidence" value="ECO:0007669"/>
    <property type="project" value="TreeGrafter"/>
</dbReference>
<dbReference type="GO" id="GO:0003779">
    <property type="term" value="F:actin binding"/>
    <property type="evidence" value="ECO:0007669"/>
    <property type="project" value="InterPro"/>
</dbReference>
<feature type="region of interest" description="Disordered" evidence="1">
    <location>
        <begin position="103"/>
        <end position="122"/>
    </location>
</feature>
<accession>A0A9J6FW97</accession>
<dbReference type="PANTHER" id="PTHR21345:SF3">
    <property type="entry name" value="PROTEIN SPIRE"/>
    <property type="match status" value="1"/>
</dbReference>